<organism evidence="15 16">
    <name type="scientific">Thiobaca trueperi</name>
    <dbReference type="NCBI Taxonomy" id="127458"/>
    <lineage>
        <taxon>Bacteria</taxon>
        <taxon>Pseudomonadati</taxon>
        <taxon>Pseudomonadota</taxon>
        <taxon>Gammaproteobacteria</taxon>
        <taxon>Chromatiales</taxon>
        <taxon>Chromatiaceae</taxon>
        <taxon>Thiobaca</taxon>
    </lineage>
</organism>
<evidence type="ECO:0000256" key="3">
    <source>
        <dbReference type="ARBA" id="ARBA00022448"/>
    </source>
</evidence>
<keyword evidence="16" id="KW-1185">Reference proteome</keyword>
<evidence type="ECO:0000256" key="6">
    <source>
        <dbReference type="ARBA" id="ARBA00022729"/>
    </source>
</evidence>
<dbReference type="PANTHER" id="PTHR30069">
    <property type="entry name" value="TONB-DEPENDENT OUTER MEMBRANE RECEPTOR"/>
    <property type="match status" value="1"/>
</dbReference>
<dbReference type="InterPro" id="IPR036942">
    <property type="entry name" value="Beta-barrel_TonB_sf"/>
</dbReference>
<evidence type="ECO:0000256" key="5">
    <source>
        <dbReference type="ARBA" id="ARBA00022692"/>
    </source>
</evidence>
<dbReference type="GO" id="GO:0015344">
    <property type="term" value="F:siderophore uptake transmembrane transporter activity"/>
    <property type="evidence" value="ECO:0007669"/>
    <property type="project" value="TreeGrafter"/>
</dbReference>
<dbReference type="InterPro" id="IPR039426">
    <property type="entry name" value="TonB-dep_rcpt-like"/>
</dbReference>
<keyword evidence="5 11" id="KW-0812">Transmembrane</keyword>
<dbReference type="Pfam" id="PF00593">
    <property type="entry name" value="TonB_dep_Rec_b-barrel"/>
    <property type="match status" value="1"/>
</dbReference>
<evidence type="ECO:0000259" key="14">
    <source>
        <dbReference type="Pfam" id="PF07715"/>
    </source>
</evidence>
<dbReference type="OrthoDB" id="9815954at2"/>
<keyword evidence="6" id="KW-0732">Signal</keyword>
<protein>
    <submittedName>
        <fullName evidence="15">Iron complex outermembrane receptor protein</fullName>
    </submittedName>
</protein>
<evidence type="ECO:0000256" key="10">
    <source>
        <dbReference type="ARBA" id="ARBA00023237"/>
    </source>
</evidence>
<evidence type="ECO:0000313" key="15">
    <source>
        <dbReference type="EMBL" id="TCT22237.1"/>
    </source>
</evidence>
<dbReference type="InterPro" id="IPR012910">
    <property type="entry name" value="Plug_dom"/>
</dbReference>
<dbReference type="GO" id="GO:0044718">
    <property type="term" value="P:siderophore transmembrane transport"/>
    <property type="evidence" value="ECO:0007669"/>
    <property type="project" value="TreeGrafter"/>
</dbReference>
<evidence type="ECO:0000256" key="11">
    <source>
        <dbReference type="PROSITE-ProRule" id="PRU01360"/>
    </source>
</evidence>
<evidence type="ECO:0000313" key="16">
    <source>
        <dbReference type="Proteomes" id="UP000295717"/>
    </source>
</evidence>
<reference evidence="15 16" key="1">
    <citation type="submission" date="2019-03" db="EMBL/GenBank/DDBJ databases">
        <title>Genomic Encyclopedia of Type Strains, Phase IV (KMG-IV): sequencing the most valuable type-strain genomes for metagenomic binning, comparative biology and taxonomic classification.</title>
        <authorList>
            <person name="Goeker M."/>
        </authorList>
    </citation>
    <scope>NUCLEOTIDE SEQUENCE [LARGE SCALE GENOMIC DNA]</scope>
    <source>
        <strain evidence="15 16">DSM 13587</strain>
    </source>
</reference>
<keyword evidence="7 12" id="KW-0798">TonB box</keyword>
<evidence type="ECO:0000256" key="2">
    <source>
        <dbReference type="ARBA" id="ARBA00008143"/>
    </source>
</evidence>
<keyword evidence="8 11" id="KW-0472">Membrane</keyword>
<keyword evidence="10 11" id="KW-0998">Cell outer membrane</keyword>
<evidence type="ECO:0000256" key="4">
    <source>
        <dbReference type="ARBA" id="ARBA00022452"/>
    </source>
</evidence>
<evidence type="ECO:0000256" key="7">
    <source>
        <dbReference type="ARBA" id="ARBA00023077"/>
    </source>
</evidence>
<comment type="similarity">
    <text evidence="2">Belongs to the TonB-dependent receptor family. Hemoglobin/haptoglobin binding protein subfamily.</text>
</comment>
<feature type="domain" description="TonB-dependent receptor-like beta-barrel" evidence="13">
    <location>
        <begin position="261"/>
        <end position="646"/>
    </location>
</feature>
<dbReference type="RefSeq" id="WP_132976630.1">
    <property type="nucleotide sequence ID" value="NZ_SMAO01000003.1"/>
</dbReference>
<keyword evidence="9 15" id="KW-0675">Receptor</keyword>
<proteinExistence type="inferred from homology"/>
<dbReference type="Gene3D" id="2.170.130.10">
    <property type="entry name" value="TonB-dependent receptor, plug domain"/>
    <property type="match status" value="1"/>
</dbReference>
<dbReference type="Pfam" id="PF07715">
    <property type="entry name" value="Plug"/>
    <property type="match status" value="1"/>
</dbReference>
<gene>
    <name evidence="15" type="ORF">EDC35_103336</name>
</gene>
<dbReference type="Gene3D" id="2.40.170.20">
    <property type="entry name" value="TonB-dependent receptor, beta-barrel domain"/>
    <property type="match status" value="1"/>
</dbReference>
<dbReference type="InterPro" id="IPR037066">
    <property type="entry name" value="Plug_dom_sf"/>
</dbReference>
<comment type="subcellular location">
    <subcellularLocation>
        <location evidence="1 11">Cell outer membrane</location>
        <topology evidence="1 11">Multi-pass membrane protein</topology>
    </subcellularLocation>
</comment>
<accession>A0A4R3N1Y0</accession>
<evidence type="ECO:0000256" key="12">
    <source>
        <dbReference type="RuleBase" id="RU003357"/>
    </source>
</evidence>
<name>A0A4R3N1Y0_9GAMM</name>
<keyword evidence="4 11" id="KW-1134">Transmembrane beta strand</keyword>
<dbReference type="EMBL" id="SMAO01000003">
    <property type="protein sequence ID" value="TCT22237.1"/>
    <property type="molecule type" value="Genomic_DNA"/>
</dbReference>
<comment type="caution">
    <text evidence="15">The sequence shown here is derived from an EMBL/GenBank/DDBJ whole genome shotgun (WGS) entry which is preliminary data.</text>
</comment>
<dbReference type="Proteomes" id="UP000295717">
    <property type="component" value="Unassembled WGS sequence"/>
</dbReference>
<feature type="domain" description="TonB-dependent receptor plug" evidence="14">
    <location>
        <begin position="83"/>
        <end position="190"/>
    </location>
</feature>
<dbReference type="GO" id="GO:0009279">
    <property type="term" value="C:cell outer membrane"/>
    <property type="evidence" value="ECO:0007669"/>
    <property type="project" value="UniProtKB-SubCell"/>
</dbReference>
<evidence type="ECO:0000256" key="9">
    <source>
        <dbReference type="ARBA" id="ARBA00023170"/>
    </source>
</evidence>
<dbReference type="PANTHER" id="PTHR30069:SF29">
    <property type="entry name" value="HEMOGLOBIN AND HEMOGLOBIN-HAPTOGLOBIN-BINDING PROTEIN 1-RELATED"/>
    <property type="match status" value="1"/>
</dbReference>
<dbReference type="InterPro" id="IPR000531">
    <property type="entry name" value="Beta-barrel_TonB"/>
</dbReference>
<dbReference type="PROSITE" id="PS52016">
    <property type="entry name" value="TONB_DEPENDENT_REC_3"/>
    <property type="match status" value="1"/>
</dbReference>
<sequence>MAPSIPVARTRLQLLPDALPARIGPSRWLPFHSLFLGATLLCLSDAGFAAETAAEDEQLHDLLSLLNNETELATRSGMNADFIPGMATILAGDDLLLRGARTVWEALSLVPGMAQGLEMTGERQVLSRGVGYSGYTSGNIKLMLDGVSLNSSSMGTANALLNLPIEQVERIEVIRGPGASIYGEFAYAGVVNVISRQRERRVHAQIGEVGGAGGGGVWFWEDQARDLALSINLAGVRSENGAWVERDALSNIGRTTLSNAPGPSNETSRYGSLLVNLNWGATVASLQILNDEYGDYYGAHHYLPPNDDRLANEQRFVTGRIAHDLTFSDTLRANLRVEAWRHEHTSDLFLFPAGIMGLKEPYYLEQSMDEARYKVAADLYWQPHTRHQLLLGLEAARAEMLEPPTERWDTNRNRRMLSALMQDQFCVTDHIDLTATLRLDDYSDVGAFASPRLAGVWRLNDHNILKLQYARAFRPPSFHDLEYPAGDPVKTSIVTTYEMGYILKQPRWEARLTAFNTELERPVTVAYGGVGFINSADAELRGVELELQWNITRDLKLDANASYVDARRLDTDEVLEGGTDLLANLALLWRPVAGWTTALQTRYVGERARADYDPRDPLPDYVLLDLTFQYRPSPTGPYATLGFKNLADTEFAYPDQSFVGPRRFMPDDYPRPGRQAWLSVAYAF</sequence>
<evidence type="ECO:0000256" key="8">
    <source>
        <dbReference type="ARBA" id="ARBA00023136"/>
    </source>
</evidence>
<dbReference type="AlphaFoldDB" id="A0A4R3N1Y0"/>
<keyword evidence="3 11" id="KW-0813">Transport</keyword>
<evidence type="ECO:0000259" key="13">
    <source>
        <dbReference type="Pfam" id="PF00593"/>
    </source>
</evidence>
<dbReference type="SUPFAM" id="SSF56935">
    <property type="entry name" value="Porins"/>
    <property type="match status" value="1"/>
</dbReference>
<evidence type="ECO:0000256" key="1">
    <source>
        <dbReference type="ARBA" id="ARBA00004571"/>
    </source>
</evidence>